<dbReference type="InterPro" id="IPR033479">
    <property type="entry name" value="dCache_1"/>
</dbReference>
<dbReference type="PANTHER" id="PTHR43531:SF16">
    <property type="entry name" value="METHYL-ACCEPTING CHEMOTAXIS PROTEIN II"/>
    <property type="match status" value="1"/>
</dbReference>
<name>A0ABY4S298_AQUTE</name>
<dbReference type="InterPro" id="IPR004089">
    <property type="entry name" value="MCPsignal_dom"/>
</dbReference>
<evidence type="ECO:0000256" key="8">
    <source>
        <dbReference type="SAM" id="Phobius"/>
    </source>
</evidence>
<dbReference type="SUPFAM" id="SSF103190">
    <property type="entry name" value="Sensory domain-like"/>
    <property type="match status" value="1"/>
</dbReference>
<evidence type="ECO:0000256" key="2">
    <source>
        <dbReference type="ARBA" id="ARBA00022475"/>
    </source>
</evidence>
<dbReference type="SMART" id="SM00304">
    <property type="entry name" value="HAMP"/>
    <property type="match status" value="1"/>
</dbReference>
<keyword evidence="5 8" id="KW-0472">Membrane</keyword>
<evidence type="ECO:0000256" key="1">
    <source>
        <dbReference type="ARBA" id="ARBA00004651"/>
    </source>
</evidence>
<feature type="domain" description="HAMP" evidence="10">
    <location>
        <begin position="296"/>
        <end position="350"/>
    </location>
</feature>
<accession>A0ABY4S298</accession>
<feature type="domain" description="Methyl-accepting transducer" evidence="9">
    <location>
        <begin position="355"/>
        <end position="584"/>
    </location>
</feature>
<dbReference type="RefSeq" id="WP_250194247.1">
    <property type="nucleotide sequence ID" value="NZ_CP097635.1"/>
</dbReference>
<dbReference type="CDD" id="cd12912">
    <property type="entry name" value="PDC2_MCP_like"/>
    <property type="match status" value="1"/>
</dbReference>
<dbReference type="InterPro" id="IPR029151">
    <property type="entry name" value="Sensor-like_sf"/>
</dbReference>
<dbReference type="CDD" id="cd06225">
    <property type="entry name" value="HAMP"/>
    <property type="match status" value="1"/>
</dbReference>
<keyword evidence="12" id="KW-1185">Reference proteome</keyword>
<keyword evidence="3 8" id="KW-0812">Transmembrane</keyword>
<organism evidence="11 12">
    <name type="scientific">Aquincola tertiaricarbonis</name>
    <dbReference type="NCBI Taxonomy" id="391953"/>
    <lineage>
        <taxon>Bacteria</taxon>
        <taxon>Pseudomonadati</taxon>
        <taxon>Pseudomonadota</taxon>
        <taxon>Betaproteobacteria</taxon>
        <taxon>Burkholderiales</taxon>
        <taxon>Sphaerotilaceae</taxon>
        <taxon>Aquincola</taxon>
    </lineage>
</organism>
<dbReference type="SMART" id="SM00283">
    <property type="entry name" value="MA"/>
    <property type="match status" value="1"/>
</dbReference>
<evidence type="ECO:0000256" key="5">
    <source>
        <dbReference type="ARBA" id="ARBA00023136"/>
    </source>
</evidence>
<proteinExistence type="inferred from homology"/>
<dbReference type="Gene3D" id="1.10.287.950">
    <property type="entry name" value="Methyl-accepting chemotaxis protein"/>
    <property type="match status" value="1"/>
</dbReference>
<dbReference type="Pfam" id="PF00672">
    <property type="entry name" value="HAMP"/>
    <property type="match status" value="1"/>
</dbReference>
<dbReference type="PRINTS" id="PR00260">
    <property type="entry name" value="CHEMTRNSDUCR"/>
</dbReference>
<keyword evidence="7" id="KW-0807">Transducer</keyword>
<dbReference type="PROSITE" id="PS50111">
    <property type="entry name" value="CHEMOTAXIS_TRANSDUC_2"/>
    <property type="match status" value="1"/>
</dbReference>
<dbReference type="SUPFAM" id="SSF58104">
    <property type="entry name" value="Methyl-accepting chemotaxis protein (MCP) signaling domain"/>
    <property type="match status" value="1"/>
</dbReference>
<evidence type="ECO:0000259" key="9">
    <source>
        <dbReference type="PROSITE" id="PS50111"/>
    </source>
</evidence>
<dbReference type="Pfam" id="PF02743">
    <property type="entry name" value="dCache_1"/>
    <property type="match status" value="1"/>
</dbReference>
<keyword evidence="2" id="KW-1003">Cell membrane</keyword>
<feature type="transmembrane region" description="Helical" evidence="8">
    <location>
        <begin position="7"/>
        <end position="29"/>
    </location>
</feature>
<dbReference type="PROSITE" id="PS50885">
    <property type="entry name" value="HAMP"/>
    <property type="match status" value="1"/>
</dbReference>
<dbReference type="CDD" id="cd11386">
    <property type="entry name" value="MCP_signal"/>
    <property type="match status" value="1"/>
</dbReference>
<comment type="similarity">
    <text evidence="6">Belongs to the methyl-accepting chemotaxis (MCP) protein family.</text>
</comment>
<evidence type="ECO:0000256" key="7">
    <source>
        <dbReference type="PROSITE-ProRule" id="PRU00284"/>
    </source>
</evidence>
<dbReference type="InterPro" id="IPR003660">
    <property type="entry name" value="HAMP_dom"/>
</dbReference>
<evidence type="ECO:0000313" key="12">
    <source>
        <dbReference type="Proteomes" id="UP001056201"/>
    </source>
</evidence>
<sequence>MFATIRLRLIGSSLLIVIAAIAVVGFISYRFTRASLLEDLNVQLSRVGASEAAKLGDWVAANKRLVAAMAPAAGQADPHPALQQALSAGALELAYVGHADKRMISVPARQRAADYDPTARPWYKLAETGEQPVITAPYIAASSKKLVVTFAQAVREAGRVVAVVGTDVTVDDVVAGLAAIHPTPSGYVFLLDKEGRIMAHPDRQRILKPASELSPELTPALLQGVRAAEQPPAPVRIGEGDFLLKSAAVPGTDWVLVTAAQRGEALAPLDALLWSLGAALVLVAVAAATLTTVSISALLGGLRRVQEAMQQIGSGSGDLTQRLPVKGRDEIDAIALAFNDFVGKIEQVMRDVRGSADAIAHASQEIAAGVHDLSSRTEQTASNLQQTASSMEHMTELVRRSEQQAVASTQVADSSAALADRGGAVVDQVVATMDGIKDSSARIADIIGTIDGIAFQTNILALNAAVEAARAGEQGKGFAVVAGEVRQLAHRSAEAAREIKTLIHDSVERVDQGGRLVGEAGEAMKAILGSVRQVSGIVGEITQSTDQQSRGIGEINAAVADVDRMTQQNAALVEESAAAASSLQEQARHLAEVIGRFRIRD</sequence>
<dbReference type="PANTHER" id="PTHR43531">
    <property type="entry name" value="PROTEIN ICFG"/>
    <property type="match status" value="1"/>
</dbReference>
<comment type="subcellular location">
    <subcellularLocation>
        <location evidence="1">Cell membrane</location>
        <topology evidence="1">Multi-pass membrane protein</topology>
    </subcellularLocation>
</comment>
<evidence type="ECO:0000256" key="6">
    <source>
        <dbReference type="ARBA" id="ARBA00029447"/>
    </source>
</evidence>
<reference evidence="11" key="1">
    <citation type="submission" date="2022-05" db="EMBL/GenBank/DDBJ databases">
        <title>An RpoN-dependent PEP-CTERM gene is involved in floc formation of an Aquincola tertiaricarbonis strain.</title>
        <authorList>
            <person name="Qiu D."/>
            <person name="Xia M."/>
        </authorList>
    </citation>
    <scope>NUCLEOTIDE SEQUENCE</scope>
    <source>
        <strain evidence="11">RN12</strain>
    </source>
</reference>
<evidence type="ECO:0000256" key="4">
    <source>
        <dbReference type="ARBA" id="ARBA00022989"/>
    </source>
</evidence>
<evidence type="ECO:0000259" key="10">
    <source>
        <dbReference type="PROSITE" id="PS50885"/>
    </source>
</evidence>
<gene>
    <name evidence="11" type="ORF">MW290_08520</name>
</gene>
<dbReference type="InterPro" id="IPR004090">
    <property type="entry name" value="Chemotax_Me-accpt_rcpt"/>
</dbReference>
<evidence type="ECO:0000313" key="11">
    <source>
        <dbReference type="EMBL" id="URI05982.1"/>
    </source>
</evidence>
<dbReference type="CDD" id="cd12913">
    <property type="entry name" value="PDC1_MCP_like"/>
    <property type="match status" value="1"/>
</dbReference>
<dbReference type="EMBL" id="CP097635">
    <property type="protein sequence ID" value="URI05982.1"/>
    <property type="molecule type" value="Genomic_DNA"/>
</dbReference>
<feature type="transmembrane region" description="Helical" evidence="8">
    <location>
        <begin position="271"/>
        <end position="299"/>
    </location>
</feature>
<evidence type="ECO:0000256" key="3">
    <source>
        <dbReference type="ARBA" id="ARBA00022692"/>
    </source>
</evidence>
<dbReference type="Proteomes" id="UP001056201">
    <property type="component" value="Chromosome 1"/>
</dbReference>
<dbReference type="Pfam" id="PF00015">
    <property type="entry name" value="MCPsignal"/>
    <property type="match status" value="1"/>
</dbReference>
<dbReference type="InterPro" id="IPR051310">
    <property type="entry name" value="MCP_chemotaxis"/>
</dbReference>
<dbReference type="Gene3D" id="3.30.450.20">
    <property type="entry name" value="PAS domain"/>
    <property type="match status" value="2"/>
</dbReference>
<keyword evidence="4 8" id="KW-1133">Transmembrane helix</keyword>
<protein>
    <submittedName>
        <fullName evidence="11">Methyl-accepting chemotaxis protein</fullName>
    </submittedName>
</protein>